<comment type="caution">
    <text evidence="2">The sequence shown here is derived from an EMBL/GenBank/DDBJ whole genome shotgun (WGS) entry which is preliminary data.</text>
</comment>
<dbReference type="Proteomes" id="UP000499080">
    <property type="component" value="Unassembled WGS sequence"/>
</dbReference>
<name>A0A4Y2M8E9_ARAVE</name>
<feature type="compositionally biased region" description="Basic and acidic residues" evidence="1">
    <location>
        <begin position="54"/>
        <end position="78"/>
    </location>
</feature>
<dbReference type="EMBL" id="BGPR01006916">
    <property type="protein sequence ID" value="GBN22882.1"/>
    <property type="molecule type" value="Genomic_DNA"/>
</dbReference>
<proteinExistence type="predicted"/>
<organism evidence="2 3">
    <name type="scientific">Araneus ventricosus</name>
    <name type="common">Orbweaver spider</name>
    <name type="synonym">Epeira ventricosa</name>
    <dbReference type="NCBI Taxonomy" id="182803"/>
    <lineage>
        <taxon>Eukaryota</taxon>
        <taxon>Metazoa</taxon>
        <taxon>Ecdysozoa</taxon>
        <taxon>Arthropoda</taxon>
        <taxon>Chelicerata</taxon>
        <taxon>Arachnida</taxon>
        <taxon>Araneae</taxon>
        <taxon>Araneomorphae</taxon>
        <taxon>Entelegynae</taxon>
        <taxon>Araneoidea</taxon>
        <taxon>Araneidae</taxon>
        <taxon>Araneus</taxon>
    </lineage>
</organism>
<gene>
    <name evidence="2" type="ORF">AVEN_178128_1</name>
</gene>
<feature type="compositionally biased region" description="Basic and acidic residues" evidence="1">
    <location>
        <begin position="133"/>
        <end position="147"/>
    </location>
</feature>
<feature type="region of interest" description="Disordered" evidence="1">
    <location>
        <begin position="38"/>
        <end position="147"/>
    </location>
</feature>
<reference evidence="2 3" key="1">
    <citation type="journal article" date="2019" name="Sci. Rep.">
        <title>Orb-weaving spider Araneus ventricosus genome elucidates the spidroin gene catalogue.</title>
        <authorList>
            <person name="Kono N."/>
            <person name="Nakamura H."/>
            <person name="Ohtoshi R."/>
            <person name="Moran D.A.P."/>
            <person name="Shinohara A."/>
            <person name="Yoshida Y."/>
            <person name="Fujiwara M."/>
            <person name="Mori M."/>
            <person name="Tomita M."/>
            <person name="Arakawa K."/>
        </authorList>
    </citation>
    <scope>NUCLEOTIDE SEQUENCE [LARGE SCALE GENOMIC DNA]</scope>
</reference>
<evidence type="ECO:0000313" key="3">
    <source>
        <dbReference type="Proteomes" id="UP000499080"/>
    </source>
</evidence>
<keyword evidence="3" id="KW-1185">Reference proteome</keyword>
<evidence type="ECO:0000313" key="2">
    <source>
        <dbReference type="EMBL" id="GBN22882.1"/>
    </source>
</evidence>
<sequence length="147" mass="16400">MPRILELHIPIGCCHKKNCKEELTRTRVQEEIFPPELYTPEMRKSVDAIGSVDNKQEKSVEKNSSRIRDRGNDTHESNTDSSDDSNTMFPESKLLQTETMNDLDSGPPGGKLLNTESIVVPSIKSSGNNCNEIKIEKDPDNSTPDGK</sequence>
<evidence type="ECO:0000256" key="1">
    <source>
        <dbReference type="SAM" id="MobiDB-lite"/>
    </source>
</evidence>
<dbReference type="AlphaFoldDB" id="A0A4Y2M8E9"/>
<accession>A0A4Y2M8E9</accession>
<protein>
    <submittedName>
        <fullName evidence="2">Uncharacterized protein</fullName>
    </submittedName>
</protein>